<comment type="catalytic activity">
    <reaction evidence="1 11">
        <text>L-threonine = 2-oxobutanoate + NH4(+)</text>
        <dbReference type="Rhea" id="RHEA:22108"/>
        <dbReference type="ChEBI" id="CHEBI:16763"/>
        <dbReference type="ChEBI" id="CHEBI:28938"/>
        <dbReference type="ChEBI" id="CHEBI:57926"/>
        <dbReference type="EC" id="4.3.1.19"/>
    </reaction>
</comment>
<evidence type="ECO:0000256" key="5">
    <source>
        <dbReference type="ARBA" id="ARBA00022605"/>
    </source>
</evidence>
<evidence type="ECO:0000256" key="9">
    <source>
        <dbReference type="ARBA" id="ARBA00023239"/>
    </source>
</evidence>
<dbReference type="InterPro" id="IPR050147">
    <property type="entry name" value="Ser/Thr_Dehydratase"/>
</dbReference>
<dbReference type="CDD" id="cd04907">
    <property type="entry name" value="ACT_ThrD-I_2"/>
    <property type="match status" value="1"/>
</dbReference>
<gene>
    <name evidence="14" type="ORF">D9Q98_008113</name>
</gene>
<dbReference type="NCBIfam" id="NF006674">
    <property type="entry name" value="PRK09224.1"/>
    <property type="match status" value="1"/>
</dbReference>
<keyword evidence="6 11" id="KW-0412">Isoleucine biosynthesis</keyword>
<dbReference type="Proteomes" id="UP001055712">
    <property type="component" value="Unassembled WGS sequence"/>
</dbReference>
<keyword evidence="9 11" id="KW-0456">Lyase</keyword>
<evidence type="ECO:0000256" key="3">
    <source>
        <dbReference type="ARBA" id="ARBA00004810"/>
    </source>
</evidence>
<evidence type="ECO:0000313" key="14">
    <source>
        <dbReference type="EMBL" id="KAI3424724.1"/>
    </source>
</evidence>
<organism evidence="14 15">
    <name type="scientific">Chlorella vulgaris</name>
    <name type="common">Green alga</name>
    <dbReference type="NCBI Taxonomy" id="3077"/>
    <lineage>
        <taxon>Eukaryota</taxon>
        <taxon>Viridiplantae</taxon>
        <taxon>Chlorophyta</taxon>
        <taxon>core chlorophytes</taxon>
        <taxon>Trebouxiophyceae</taxon>
        <taxon>Chlorellales</taxon>
        <taxon>Chlorellaceae</taxon>
        <taxon>Chlorella clade</taxon>
        <taxon>Chlorella</taxon>
    </lineage>
</organism>
<evidence type="ECO:0000256" key="12">
    <source>
        <dbReference type="SAM" id="MobiDB-lite"/>
    </source>
</evidence>
<keyword evidence="5 11" id="KW-0028">Amino-acid biosynthesis</keyword>
<feature type="region of interest" description="Disordered" evidence="12">
    <location>
        <begin position="65"/>
        <end position="85"/>
    </location>
</feature>
<dbReference type="GO" id="GO:0006567">
    <property type="term" value="P:L-threonine catabolic process"/>
    <property type="evidence" value="ECO:0007669"/>
    <property type="project" value="TreeGrafter"/>
</dbReference>
<dbReference type="Pfam" id="PF00585">
    <property type="entry name" value="Thr_dehydrat_C"/>
    <property type="match status" value="2"/>
</dbReference>
<keyword evidence="10 11" id="KW-0100">Branched-chain amino acid biosynthesis</keyword>
<dbReference type="SUPFAM" id="SSF55021">
    <property type="entry name" value="ACT-like"/>
    <property type="match status" value="2"/>
</dbReference>
<evidence type="ECO:0000259" key="13">
    <source>
        <dbReference type="PROSITE" id="PS51672"/>
    </source>
</evidence>
<dbReference type="PANTHER" id="PTHR48078">
    <property type="entry name" value="THREONINE DEHYDRATASE, MITOCHONDRIAL-RELATED"/>
    <property type="match status" value="1"/>
</dbReference>
<evidence type="ECO:0000256" key="11">
    <source>
        <dbReference type="RuleBase" id="RU362012"/>
    </source>
</evidence>
<keyword evidence="8 11" id="KW-0663">Pyridoxal phosphate</keyword>
<keyword evidence="7" id="KW-0677">Repeat</keyword>
<evidence type="ECO:0000256" key="6">
    <source>
        <dbReference type="ARBA" id="ARBA00022624"/>
    </source>
</evidence>
<comment type="similarity">
    <text evidence="4 11">Belongs to the serine/threonine dehydratase family.</text>
</comment>
<dbReference type="GO" id="GO:0009097">
    <property type="term" value="P:isoleucine biosynthetic process"/>
    <property type="evidence" value="ECO:0007669"/>
    <property type="project" value="UniProtKB-UniRule"/>
</dbReference>
<dbReference type="GO" id="GO:0006565">
    <property type="term" value="P:L-serine catabolic process"/>
    <property type="evidence" value="ECO:0007669"/>
    <property type="project" value="TreeGrafter"/>
</dbReference>
<evidence type="ECO:0000256" key="4">
    <source>
        <dbReference type="ARBA" id="ARBA00010869"/>
    </source>
</evidence>
<dbReference type="PROSITE" id="PS51672">
    <property type="entry name" value="ACT_LIKE"/>
    <property type="match status" value="2"/>
</dbReference>
<sequence length="674" mass="71906">MSACSALTPRAAGLTAPGPCSSRWVPQHLGNAALCQAGRRLAENLASQQRPRSRLQATAIGDGLTEAQRQQQHQQSGTGSGFGAAAASRDSSVLQQAAAELEPDSLVRDPEDFLLLPGELSHVDRSLPQSAVDVFRCAACTLPECQTAAGCASMQWRNTQWGYLREVLTAKVYDVALETPLELAEKLSEASGNRILLKREDLQPVKSFKLRGAYNKMAQLSREQLDAGVICSSAGNHAQGVALAARTLGCTAVICMPTTTPDIKVRAVMALGGDVDLAGESYQEAQAHAQSRAAAEGRVFIAPYDDPYTIAGQGTIGNEILRQTDMDALDAIFVAVGGGGLVAGIAAYVKALKPSIKVFGVEPTGANAMAQSLALGQRVTLSKVDAFADGVAVKYVGAETFRLCRELVDGVVLVDNAATSAAIKDVFNETRSILEPAGAVAVAGAKAYLQHHGLQGQTVVAVTSGANMNFDRLRLVAELADVGGQREAMLAVTIPERPGTFVDFVETAIDGTDIPITEFKYRYKEDTDAHVLFSVGVAPSSMACREVMQRLVDRGYQTIDISDIEMAQVHLRHLVGGRARGSNGHLANERIMQVDFPERPGALRDFLAGLDTRWNITLFHYRRTGNNASGVLLGIQVPPEDDEEFNASAAALSSDYSFNELSGKAREVFKMFIS</sequence>
<dbReference type="GO" id="GO:0003941">
    <property type="term" value="F:L-serine ammonia-lyase activity"/>
    <property type="evidence" value="ECO:0007669"/>
    <property type="project" value="TreeGrafter"/>
</dbReference>
<evidence type="ECO:0000256" key="2">
    <source>
        <dbReference type="ARBA" id="ARBA00001933"/>
    </source>
</evidence>
<dbReference type="InterPro" id="IPR036052">
    <property type="entry name" value="TrpB-like_PALP_sf"/>
</dbReference>
<dbReference type="Pfam" id="PF00291">
    <property type="entry name" value="PALP"/>
    <property type="match status" value="1"/>
</dbReference>
<comment type="pathway">
    <text evidence="3 11">Amino-acid biosynthesis; L-isoleucine biosynthesis; 2-oxobutanoate from L-threonine: step 1/1.</text>
</comment>
<dbReference type="EMBL" id="SIDB01000012">
    <property type="protein sequence ID" value="KAI3424724.1"/>
    <property type="molecule type" value="Genomic_DNA"/>
</dbReference>
<dbReference type="InterPro" id="IPR001926">
    <property type="entry name" value="TrpB-like_PALP"/>
</dbReference>
<dbReference type="InterPro" id="IPR045865">
    <property type="entry name" value="ACT-like_dom_sf"/>
</dbReference>
<dbReference type="GO" id="GO:0004794">
    <property type="term" value="F:threonine deaminase activity"/>
    <property type="evidence" value="ECO:0007669"/>
    <property type="project" value="UniProtKB-UniRule"/>
</dbReference>
<reference evidence="14" key="1">
    <citation type="journal article" date="2019" name="Plant J.">
        <title>Chlorella vulgaris genome assembly and annotation reveals the molecular basis for metabolic acclimation to high light conditions.</title>
        <authorList>
            <person name="Cecchin M."/>
            <person name="Marcolungo L."/>
            <person name="Rossato M."/>
            <person name="Girolomoni L."/>
            <person name="Cosentino E."/>
            <person name="Cuine S."/>
            <person name="Li-Beisson Y."/>
            <person name="Delledonne M."/>
            <person name="Ballottari M."/>
        </authorList>
    </citation>
    <scope>NUCLEOTIDE SEQUENCE</scope>
    <source>
        <strain evidence="14">211/11P</strain>
    </source>
</reference>
<protein>
    <recommendedName>
        <fullName evidence="11">Threonine dehydratase</fullName>
        <ecNumber evidence="11">4.3.1.19</ecNumber>
    </recommendedName>
    <alternativeName>
        <fullName evidence="11">Threonine deaminase</fullName>
    </alternativeName>
</protein>
<name>A0A9D4TFZ3_CHLVU</name>
<dbReference type="InterPro" id="IPR001721">
    <property type="entry name" value="TD_ACT-like"/>
</dbReference>
<dbReference type="Gene3D" id="3.40.50.1100">
    <property type="match status" value="2"/>
</dbReference>
<keyword evidence="15" id="KW-1185">Reference proteome</keyword>
<dbReference type="NCBIfam" id="TIGR01124">
    <property type="entry name" value="ilvA_2Cterm"/>
    <property type="match status" value="1"/>
</dbReference>
<evidence type="ECO:0000313" key="15">
    <source>
        <dbReference type="Proteomes" id="UP001055712"/>
    </source>
</evidence>
<accession>A0A9D4TFZ3</accession>
<evidence type="ECO:0000256" key="10">
    <source>
        <dbReference type="ARBA" id="ARBA00023304"/>
    </source>
</evidence>
<dbReference type="OrthoDB" id="4418812at2759"/>
<reference evidence="14" key="2">
    <citation type="submission" date="2020-11" db="EMBL/GenBank/DDBJ databases">
        <authorList>
            <person name="Cecchin M."/>
            <person name="Marcolungo L."/>
            <person name="Rossato M."/>
            <person name="Girolomoni L."/>
            <person name="Cosentino E."/>
            <person name="Cuine S."/>
            <person name="Li-Beisson Y."/>
            <person name="Delledonne M."/>
            <person name="Ballottari M."/>
        </authorList>
    </citation>
    <scope>NUCLEOTIDE SEQUENCE</scope>
    <source>
        <strain evidence="14">211/11P</strain>
        <tissue evidence="14">Whole cell</tissue>
    </source>
</reference>
<feature type="compositionally biased region" description="Low complexity" evidence="12">
    <location>
        <begin position="68"/>
        <end position="85"/>
    </location>
</feature>
<dbReference type="PANTHER" id="PTHR48078:SF11">
    <property type="entry name" value="THREONINE DEHYDRATASE, MITOCHONDRIAL"/>
    <property type="match status" value="1"/>
</dbReference>
<evidence type="ECO:0000256" key="1">
    <source>
        <dbReference type="ARBA" id="ARBA00001274"/>
    </source>
</evidence>
<feature type="domain" description="ACT-like" evidence="13">
    <location>
        <begin position="488"/>
        <end position="563"/>
    </location>
</feature>
<comment type="caution">
    <text evidence="14">The sequence shown here is derived from an EMBL/GenBank/DDBJ whole genome shotgun (WGS) entry which is preliminary data.</text>
</comment>
<dbReference type="InterPro" id="IPR038110">
    <property type="entry name" value="TD_ACT-like_sf"/>
</dbReference>
<dbReference type="FunFam" id="3.40.50.1100:FF:000008">
    <property type="entry name" value="L-threonine dehydratase"/>
    <property type="match status" value="1"/>
</dbReference>
<feature type="domain" description="ACT-like" evidence="13">
    <location>
        <begin position="590"/>
        <end position="663"/>
    </location>
</feature>
<dbReference type="CDD" id="cd01562">
    <property type="entry name" value="Thr-dehyd"/>
    <property type="match status" value="1"/>
</dbReference>
<dbReference type="Gene3D" id="3.40.1020.10">
    <property type="entry name" value="Biosynthetic Threonine Deaminase, Domain 3"/>
    <property type="match status" value="1"/>
</dbReference>
<dbReference type="AlphaFoldDB" id="A0A9D4TFZ3"/>
<comment type="cofactor">
    <cofactor evidence="2 11">
        <name>pyridoxal 5'-phosphate</name>
        <dbReference type="ChEBI" id="CHEBI:597326"/>
    </cofactor>
</comment>
<dbReference type="SUPFAM" id="SSF53686">
    <property type="entry name" value="Tryptophan synthase beta subunit-like PLP-dependent enzymes"/>
    <property type="match status" value="1"/>
</dbReference>
<evidence type="ECO:0000256" key="7">
    <source>
        <dbReference type="ARBA" id="ARBA00022737"/>
    </source>
</evidence>
<proteinExistence type="inferred from homology"/>
<evidence type="ECO:0000256" key="8">
    <source>
        <dbReference type="ARBA" id="ARBA00022898"/>
    </source>
</evidence>
<dbReference type="InterPro" id="IPR005787">
    <property type="entry name" value="Thr_deHydtase_biosynth"/>
</dbReference>
<dbReference type="EC" id="4.3.1.19" evidence="11"/>